<dbReference type="AlphaFoldDB" id="A0A2X0ND58"/>
<dbReference type="EMBL" id="FMWP01000061">
    <property type="protein sequence ID" value="SCZ95192.1"/>
    <property type="molecule type" value="Genomic_DNA"/>
</dbReference>
<evidence type="ECO:0000313" key="1">
    <source>
        <dbReference type="EMBL" id="SCZ95192.1"/>
    </source>
</evidence>
<proteinExistence type="predicted"/>
<keyword evidence="2" id="KW-1185">Reference proteome</keyword>
<evidence type="ECO:0000313" key="2">
    <source>
        <dbReference type="Proteomes" id="UP000249723"/>
    </source>
</evidence>
<name>A0A2X0ND58_9BASI</name>
<accession>A0A2X0ND58</accession>
<dbReference type="Proteomes" id="UP000249723">
    <property type="component" value="Unassembled WGS sequence"/>
</dbReference>
<protein>
    <submittedName>
        <fullName evidence="1">BZ3500_MvSof-1268-A1-R1_Chr11-2g03343 protein</fullName>
    </submittedName>
</protein>
<gene>
    <name evidence="1" type="ORF">BZ3500_MVSOF-1268-A1-R1_CHR11-2G03343</name>
</gene>
<sequence length="69" mass="7918">MCHISYTHIFSGRTSVFPPPPQHPAPEGRWGKFATIASTSEVCYSIFFWNVHHFRIRPPHIRPAPLMSS</sequence>
<organism evidence="1 2">
    <name type="scientific">Microbotryum saponariae</name>
    <dbReference type="NCBI Taxonomy" id="289078"/>
    <lineage>
        <taxon>Eukaryota</taxon>
        <taxon>Fungi</taxon>
        <taxon>Dikarya</taxon>
        <taxon>Basidiomycota</taxon>
        <taxon>Pucciniomycotina</taxon>
        <taxon>Microbotryomycetes</taxon>
        <taxon>Microbotryales</taxon>
        <taxon>Microbotryaceae</taxon>
        <taxon>Microbotryum</taxon>
    </lineage>
</organism>
<reference evidence="2" key="1">
    <citation type="submission" date="2016-10" db="EMBL/GenBank/DDBJ databases">
        <authorList>
            <person name="Jeantristanb JTB J.-T."/>
            <person name="Ricardo R."/>
        </authorList>
    </citation>
    <scope>NUCLEOTIDE SEQUENCE [LARGE SCALE GENOMIC DNA]</scope>
</reference>